<dbReference type="EMBL" id="JACHLX010000001">
    <property type="protein sequence ID" value="MBB5811341.1"/>
    <property type="molecule type" value="Genomic_DNA"/>
</dbReference>
<dbReference type="Proteomes" id="UP000579531">
    <property type="component" value="Unassembled WGS sequence"/>
</dbReference>
<evidence type="ECO:0000313" key="4">
    <source>
        <dbReference type="Proteomes" id="UP000579531"/>
    </source>
</evidence>
<dbReference type="RefSeq" id="WP_184846780.1">
    <property type="nucleotide sequence ID" value="NZ_BAABFE010000006.1"/>
</dbReference>
<evidence type="ECO:0000256" key="2">
    <source>
        <dbReference type="SAM" id="SignalP"/>
    </source>
</evidence>
<feature type="chain" id="PRO_5041656613" description="Lipoprotein" evidence="2">
    <location>
        <begin position="25"/>
        <end position="265"/>
    </location>
</feature>
<dbReference type="AlphaFoldDB" id="A0AA89Q6L0"/>
<name>A0AA89Q6L0_STRCU</name>
<protein>
    <recommendedName>
        <fullName evidence="5">Lipoprotein</fullName>
    </recommendedName>
</protein>
<evidence type="ECO:0000256" key="1">
    <source>
        <dbReference type="SAM" id="MobiDB-lite"/>
    </source>
</evidence>
<organism evidence="3 4">
    <name type="scientific">Streptomyces collinus</name>
    <dbReference type="NCBI Taxonomy" id="42684"/>
    <lineage>
        <taxon>Bacteria</taxon>
        <taxon>Bacillati</taxon>
        <taxon>Actinomycetota</taxon>
        <taxon>Actinomycetes</taxon>
        <taxon>Kitasatosporales</taxon>
        <taxon>Streptomycetaceae</taxon>
        <taxon>Streptomyces</taxon>
    </lineage>
</organism>
<feature type="region of interest" description="Disordered" evidence="1">
    <location>
        <begin position="104"/>
        <end position="219"/>
    </location>
</feature>
<accession>A0AA89Q6L0</accession>
<sequence>MGSLRVTVCTSVLAVVALAPSAYAADEVSVSVTPAAPAPGSDVTLRVTGCAQRTAVAASAAFVADARLTVTGARELAGESRVRSTVEPGPYAVRITCGATKQTGTLTVRDGAARRPDAAPLPVPGAGGQQPVHDEPVNGEAGQPPAHSEPVNGEAGQPPAHSEPVNGEAGQRPAPGQGGQQPAPEGGGQPSAPGRDGEAFPSHRPGAPASPVAPVRAGGGGAAELIAAEERGAGPGAAQGVTGLVLAGAAAAIALLRRGVRRGTG</sequence>
<keyword evidence="2" id="KW-0732">Signal</keyword>
<evidence type="ECO:0000313" key="3">
    <source>
        <dbReference type="EMBL" id="MBB5811341.1"/>
    </source>
</evidence>
<feature type="signal peptide" evidence="2">
    <location>
        <begin position="1"/>
        <end position="24"/>
    </location>
</feature>
<reference evidence="3 4" key="1">
    <citation type="submission" date="2020-08" db="EMBL/GenBank/DDBJ databases">
        <title>Sequencing the genomes of 1000 actinobacteria strains.</title>
        <authorList>
            <person name="Klenk H.-P."/>
        </authorList>
    </citation>
    <scope>NUCLEOTIDE SEQUENCE [LARGE SCALE GENOMIC DNA]</scope>
    <source>
        <strain evidence="3 4">DSM 40129</strain>
    </source>
</reference>
<gene>
    <name evidence="3" type="ORF">HNR72_002369</name>
</gene>
<dbReference type="GeneID" id="93838769"/>
<evidence type="ECO:0008006" key="5">
    <source>
        <dbReference type="Google" id="ProtNLM"/>
    </source>
</evidence>
<keyword evidence="4" id="KW-1185">Reference proteome</keyword>
<feature type="compositionally biased region" description="Low complexity" evidence="1">
    <location>
        <begin position="204"/>
        <end position="216"/>
    </location>
</feature>
<feature type="compositionally biased region" description="Low complexity" evidence="1">
    <location>
        <begin position="167"/>
        <end position="194"/>
    </location>
</feature>
<proteinExistence type="predicted"/>
<comment type="caution">
    <text evidence="3">The sequence shown here is derived from an EMBL/GenBank/DDBJ whole genome shotgun (WGS) entry which is preliminary data.</text>
</comment>